<dbReference type="Proteomes" id="UP001230253">
    <property type="component" value="Unassembled WGS sequence"/>
</dbReference>
<dbReference type="EMBL" id="JAUSUK010000001">
    <property type="protein sequence ID" value="MDQ0324579.1"/>
    <property type="molecule type" value="Genomic_DNA"/>
</dbReference>
<organism evidence="1 2">
    <name type="scientific">Rhodopseudomonas julia</name>
    <dbReference type="NCBI Taxonomy" id="200617"/>
    <lineage>
        <taxon>Bacteria</taxon>
        <taxon>Pseudomonadati</taxon>
        <taxon>Pseudomonadota</taxon>
        <taxon>Alphaproteobacteria</taxon>
        <taxon>Hyphomicrobiales</taxon>
        <taxon>Nitrobacteraceae</taxon>
        <taxon>Rhodopseudomonas</taxon>
    </lineage>
</organism>
<sequence>MVPTNPPTKHHFIPAFYLRGWQSDVTGKLTEYSNPYQRKVVIEEKTAESTGYEKRLYELKGYEPALAQQVETEFFSAVDNFASRALVRLKSDGTIAPCETSNRSAWSRFVMSLLLRCPEDIAMFRELWQDYFIFTDAESESRYQARRDPGDPDTLSEYLTGLPLAERERQQFEILCMLIDHEVVGATLNEMHWWVIQTVPDAPTLLTSDRPVICTALNDEDGHVILPLGPRLLWIGANDVAFIDQVRLGNPVGLVNEVNRQVVEGAKRYVWGADASQLRFVKDRFGRDPQPRHLESVVARRRAAMMAK</sequence>
<evidence type="ECO:0008006" key="3">
    <source>
        <dbReference type="Google" id="ProtNLM"/>
    </source>
</evidence>
<reference evidence="1 2" key="1">
    <citation type="submission" date="2023-07" db="EMBL/GenBank/DDBJ databases">
        <title>Genomic Encyclopedia of Type Strains, Phase IV (KMG-IV): sequencing the most valuable type-strain genomes for metagenomic binning, comparative biology and taxonomic classification.</title>
        <authorList>
            <person name="Goeker M."/>
        </authorList>
    </citation>
    <scope>NUCLEOTIDE SEQUENCE [LARGE SCALE GENOMIC DNA]</scope>
    <source>
        <strain evidence="1 2">DSM 11549</strain>
    </source>
</reference>
<proteinExistence type="predicted"/>
<keyword evidence="2" id="KW-1185">Reference proteome</keyword>
<evidence type="ECO:0000313" key="1">
    <source>
        <dbReference type="EMBL" id="MDQ0324579.1"/>
    </source>
</evidence>
<protein>
    <recommendedName>
        <fullName evidence="3">DUF4238 domain-containing protein</fullName>
    </recommendedName>
</protein>
<dbReference type="Pfam" id="PF14022">
    <property type="entry name" value="DUF4238"/>
    <property type="match status" value="1"/>
</dbReference>
<dbReference type="RefSeq" id="WP_307152852.1">
    <property type="nucleotide sequence ID" value="NZ_JAUSUK010000001.1"/>
</dbReference>
<dbReference type="InterPro" id="IPR025332">
    <property type="entry name" value="DUF4238"/>
</dbReference>
<comment type="caution">
    <text evidence="1">The sequence shown here is derived from an EMBL/GenBank/DDBJ whole genome shotgun (WGS) entry which is preliminary data.</text>
</comment>
<name>A0ABU0C3N6_9BRAD</name>
<evidence type="ECO:0000313" key="2">
    <source>
        <dbReference type="Proteomes" id="UP001230253"/>
    </source>
</evidence>
<gene>
    <name evidence="1" type="ORF">J2R99_000428</name>
</gene>
<accession>A0ABU0C3N6</accession>